<dbReference type="Proteomes" id="UP000008281">
    <property type="component" value="Unassembled WGS sequence"/>
</dbReference>
<feature type="compositionally biased region" description="Polar residues" evidence="1">
    <location>
        <begin position="233"/>
        <end position="243"/>
    </location>
</feature>
<feature type="region of interest" description="Disordered" evidence="1">
    <location>
        <begin position="222"/>
        <end position="308"/>
    </location>
</feature>
<keyword evidence="3" id="KW-1185">Reference proteome</keyword>
<evidence type="ECO:0000313" key="2">
    <source>
        <dbReference type="EMBL" id="EFP09688.1"/>
    </source>
</evidence>
<dbReference type="AlphaFoldDB" id="E3MUJ1"/>
<dbReference type="HOGENOM" id="CLU_411177_0_0_1"/>
<accession>E3MUJ1</accession>
<protein>
    <submittedName>
        <fullName evidence="2">Uncharacterized protein</fullName>
    </submittedName>
</protein>
<gene>
    <name evidence="2" type="ORF">CRE_21958</name>
</gene>
<feature type="region of interest" description="Disordered" evidence="1">
    <location>
        <begin position="119"/>
        <end position="160"/>
    </location>
</feature>
<dbReference type="EMBL" id="DS268479">
    <property type="protein sequence ID" value="EFP09688.1"/>
    <property type="molecule type" value="Genomic_DNA"/>
</dbReference>
<feature type="region of interest" description="Disordered" evidence="1">
    <location>
        <begin position="377"/>
        <end position="405"/>
    </location>
</feature>
<reference evidence="2" key="1">
    <citation type="submission" date="2007-07" db="EMBL/GenBank/DDBJ databases">
        <title>PCAP assembly of the Caenorhabditis remanei genome.</title>
        <authorList>
            <consortium name="The Caenorhabditis remanei Sequencing Consortium"/>
            <person name="Wilson R.K."/>
        </authorList>
    </citation>
    <scope>NUCLEOTIDE SEQUENCE [LARGE SCALE GENOMIC DNA]</scope>
    <source>
        <strain evidence="2">PB4641</strain>
    </source>
</reference>
<proteinExistence type="predicted"/>
<sequence>MTSSFLPPTLFPMSTLLPPLGLQVPLPRLQMQHQELAQLLPPLTAFFPTVFTPQQTPVQQEPPPIQQNQPPVLEFYGKSQFNDDLNFKKSQNPVQQTQPPLLQFYGNSQFSDDSKFKKPLAPIQQGQPPVRQLYGNNQFNDNSKFKKPRTPEQQNQPPVFPFFENCQFSDDSTIKKPQTPVQQYNSPVLEFFGTNEFNDDSKFKKPRTTDQQVQPPVLQFFENSHSNDDSTFKKPQNPSQQSHPPVLPFYGNSHFNDDAKFKRPRTPPPKQRCQLKPHNPQQQRFLPIQQPPKRKPKRTYDEPPQSTPMLPPFFEHYFPMRLAKSYLDHYAKYSTQPAPDDSPDIIILEGPTTKKPRINVVPDVPLETTKIEQEPIYDQNPPQLTPVSPNPTKIHKTPTPKPVEFSEKNPEWAAKLVEAIDRMAAANRTPPPEEDPSIPPNTARYMTTLIPNYIEWKYQLCMHRIITPDDLDTLLTDQNNCILRRRLSGHYHHILTDAELRKIDAEFRQIANLIMLISSERQKKLFAKELLSNLRLRTSQLLKLRQQTGYENFTEMVSDLIYVNESQTNFNVRLPTPEEINKAIEDAFNKLEYEDLDSFKKMMFIFSMQYDWKNPEENTGHIEKVSELTQLTPARVIEIMNAARVEIRAIIAQQQYYWSIDDELPHFD</sequence>
<dbReference type="eggNOG" id="ENOG502TIUK">
    <property type="taxonomic scope" value="Eukaryota"/>
</dbReference>
<organism evidence="3">
    <name type="scientific">Caenorhabditis remanei</name>
    <name type="common">Caenorhabditis vulgaris</name>
    <dbReference type="NCBI Taxonomy" id="31234"/>
    <lineage>
        <taxon>Eukaryota</taxon>
        <taxon>Metazoa</taxon>
        <taxon>Ecdysozoa</taxon>
        <taxon>Nematoda</taxon>
        <taxon>Chromadorea</taxon>
        <taxon>Rhabditida</taxon>
        <taxon>Rhabditina</taxon>
        <taxon>Rhabditomorpha</taxon>
        <taxon>Rhabditoidea</taxon>
        <taxon>Rhabditidae</taxon>
        <taxon>Peloderinae</taxon>
        <taxon>Caenorhabditis</taxon>
    </lineage>
</organism>
<evidence type="ECO:0000313" key="3">
    <source>
        <dbReference type="Proteomes" id="UP000008281"/>
    </source>
</evidence>
<name>E3MUJ1_CAERE</name>
<evidence type="ECO:0000256" key="1">
    <source>
        <dbReference type="SAM" id="MobiDB-lite"/>
    </source>
</evidence>